<keyword evidence="2" id="KW-1185">Reference proteome</keyword>
<gene>
    <name evidence="1" type="ORF">LAESUDRAFT_731876</name>
</gene>
<dbReference type="GeneID" id="63827163"/>
<reference evidence="1 2" key="1">
    <citation type="journal article" date="2016" name="Mol. Biol. Evol.">
        <title>Comparative Genomics of Early-Diverging Mushroom-Forming Fungi Provides Insights into the Origins of Lignocellulose Decay Capabilities.</title>
        <authorList>
            <person name="Nagy L.G."/>
            <person name="Riley R."/>
            <person name="Tritt A."/>
            <person name="Adam C."/>
            <person name="Daum C."/>
            <person name="Floudas D."/>
            <person name="Sun H."/>
            <person name="Yadav J.S."/>
            <person name="Pangilinan J."/>
            <person name="Larsson K.H."/>
            <person name="Matsuura K."/>
            <person name="Barry K."/>
            <person name="Labutti K."/>
            <person name="Kuo R."/>
            <person name="Ohm R.A."/>
            <person name="Bhattacharya S.S."/>
            <person name="Shirouzu T."/>
            <person name="Yoshinaga Y."/>
            <person name="Martin F.M."/>
            <person name="Grigoriev I.V."/>
            <person name="Hibbett D.S."/>
        </authorList>
    </citation>
    <scope>NUCLEOTIDE SEQUENCE [LARGE SCALE GENOMIC DNA]</scope>
    <source>
        <strain evidence="1 2">93-53</strain>
    </source>
</reference>
<dbReference type="AlphaFoldDB" id="A0A165BDK9"/>
<evidence type="ECO:0000313" key="1">
    <source>
        <dbReference type="EMBL" id="KZT00810.1"/>
    </source>
</evidence>
<dbReference type="InParanoid" id="A0A165BDK9"/>
<accession>A0A165BDK9</accession>
<dbReference type="RefSeq" id="XP_040758550.1">
    <property type="nucleotide sequence ID" value="XM_040910134.1"/>
</dbReference>
<dbReference type="EMBL" id="KV427676">
    <property type="protein sequence ID" value="KZT00810.1"/>
    <property type="molecule type" value="Genomic_DNA"/>
</dbReference>
<evidence type="ECO:0000313" key="2">
    <source>
        <dbReference type="Proteomes" id="UP000076871"/>
    </source>
</evidence>
<proteinExistence type="predicted"/>
<protein>
    <submittedName>
        <fullName evidence="1">Uncharacterized protein</fullName>
    </submittedName>
</protein>
<name>A0A165BDK9_9APHY</name>
<organism evidence="1 2">
    <name type="scientific">Laetiporus sulphureus 93-53</name>
    <dbReference type="NCBI Taxonomy" id="1314785"/>
    <lineage>
        <taxon>Eukaryota</taxon>
        <taxon>Fungi</taxon>
        <taxon>Dikarya</taxon>
        <taxon>Basidiomycota</taxon>
        <taxon>Agaricomycotina</taxon>
        <taxon>Agaricomycetes</taxon>
        <taxon>Polyporales</taxon>
        <taxon>Laetiporus</taxon>
    </lineage>
</organism>
<dbReference type="Proteomes" id="UP000076871">
    <property type="component" value="Unassembled WGS sequence"/>
</dbReference>
<dbReference type="OrthoDB" id="2349883at2759"/>
<sequence length="400" mass="46104">MFRNPCGHRSLKLILKSNRRGLSNAAQRFPPKVRAFPFAFSTEEAILRLGVPMSIKCWGRDFFRSVAARLLPGMGFQPLRPNRIQAIYLPIWLVDAEVEAQIWVQDHSDKSETIERIARVFFQQSYVPGFVYEPLSRISLNSMLFDRGSTIRFSEDLLTQRGTEILCLPFSVTPFPLLDVARSLSYQQATISEQLKFDPSAVKANLFAAYPVLVPIYLAQYEMPAIDTGDPLTFTAILEAFTRKGRIVTEDRDREQAQRILNKDPNGPDFFKRFIDYLSPREFWVNDGSNSISRFAPLELHATMPHVKLSQGALEKWVNDAAATKGAIESYQAKYFPCSATESGVNVVDWDDLRIREFTDEEKMANRVWMDLGRMWMVNKNVEEVHRFYPRRVQRSPWRS</sequence>